<dbReference type="RefSeq" id="WP_175109237.1">
    <property type="nucleotide sequence ID" value="NZ_CADIKF010000003.1"/>
</dbReference>
<protein>
    <recommendedName>
        <fullName evidence="3">Transmembrane protein</fullName>
    </recommendedName>
</protein>
<dbReference type="Pfam" id="PF06041">
    <property type="entry name" value="DUF924"/>
    <property type="match status" value="1"/>
</dbReference>
<dbReference type="AlphaFoldDB" id="A0A6J5D332"/>
<proteinExistence type="predicted"/>
<evidence type="ECO:0000313" key="2">
    <source>
        <dbReference type="Proteomes" id="UP000494329"/>
    </source>
</evidence>
<dbReference type="Gene3D" id="1.25.40.10">
    <property type="entry name" value="Tetratricopeptide repeat domain"/>
    <property type="match status" value="1"/>
</dbReference>
<dbReference type="Proteomes" id="UP000494329">
    <property type="component" value="Unassembled WGS sequence"/>
</dbReference>
<sequence>MIARDPYAALDPRARDVLDCWFGAPGSPEFGVNRKQWFKRNAAFDAMLRTRFGGLIDAGLAGELDDWEATPLGALALVIVFDQFSRNCYRHTARAFAADPAALPIARRMVAKGADRLLPGPYHRAFAYLPFSHSETMESQRESLRLFSELDNEAIDPSYYRFAVRRAEVIERFGRYPHRNAALGRESTDEERAFLSRPRSSF</sequence>
<gene>
    <name evidence="1" type="ORF">LMG29739_00550</name>
</gene>
<dbReference type="SUPFAM" id="SSF48452">
    <property type="entry name" value="TPR-like"/>
    <property type="match status" value="1"/>
</dbReference>
<name>A0A6J5D332_9BURK</name>
<evidence type="ECO:0008006" key="3">
    <source>
        <dbReference type="Google" id="ProtNLM"/>
    </source>
</evidence>
<reference evidence="1 2" key="1">
    <citation type="submission" date="2020-04" db="EMBL/GenBank/DDBJ databases">
        <authorList>
            <person name="De Canck E."/>
        </authorList>
    </citation>
    <scope>NUCLEOTIDE SEQUENCE [LARGE SCALE GENOMIC DNA]</scope>
    <source>
        <strain evidence="1 2">LMG 29739</strain>
    </source>
</reference>
<dbReference type="InterPro" id="IPR011990">
    <property type="entry name" value="TPR-like_helical_dom_sf"/>
</dbReference>
<evidence type="ECO:0000313" key="1">
    <source>
        <dbReference type="EMBL" id="CAB3748618.1"/>
    </source>
</evidence>
<dbReference type="EMBL" id="CADIKF010000003">
    <property type="protein sequence ID" value="CAB3748618.1"/>
    <property type="molecule type" value="Genomic_DNA"/>
</dbReference>
<dbReference type="Gene3D" id="1.20.58.320">
    <property type="entry name" value="TPR-like"/>
    <property type="match status" value="1"/>
</dbReference>
<keyword evidence="2" id="KW-1185">Reference proteome</keyword>
<organism evidence="1 2">
    <name type="scientific">Paraburkholderia solisilvae</name>
    <dbReference type="NCBI Taxonomy" id="624376"/>
    <lineage>
        <taxon>Bacteria</taxon>
        <taxon>Pseudomonadati</taxon>
        <taxon>Pseudomonadota</taxon>
        <taxon>Betaproteobacteria</taxon>
        <taxon>Burkholderiales</taxon>
        <taxon>Burkholderiaceae</taxon>
        <taxon>Paraburkholderia</taxon>
    </lineage>
</organism>
<accession>A0A6J5D332</accession>
<dbReference type="InterPro" id="IPR010323">
    <property type="entry name" value="DUF924"/>
</dbReference>